<keyword evidence="12" id="KW-0560">Oxidoreductase</keyword>
<evidence type="ECO:0000256" key="13">
    <source>
        <dbReference type="ARBA" id="ARBA00023004"/>
    </source>
</evidence>
<dbReference type="Gene3D" id="3.60.20.10">
    <property type="entry name" value="Glutamine Phosphoribosylpyrophosphate, subunit 1, domain 1"/>
    <property type="match status" value="1"/>
</dbReference>
<dbReference type="GO" id="GO:0046872">
    <property type="term" value="F:metal ion binding"/>
    <property type="evidence" value="ECO:0007669"/>
    <property type="project" value="UniProtKB-KW"/>
</dbReference>
<comment type="cofactor">
    <cofactor evidence="3">
        <name>FAD</name>
        <dbReference type="ChEBI" id="CHEBI:57692"/>
    </cofactor>
</comment>
<dbReference type="FunFam" id="2.160.20.60:FF:000001">
    <property type="entry name" value="Glutamate synthase, large subunit"/>
    <property type="match status" value="1"/>
</dbReference>
<evidence type="ECO:0000256" key="1">
    <source>
        <dbReference type="ARBA" id="ARBA00001917"/>
    </source>
</evidence>
<accession>A0A1H8DAD1</accession>
<keyword evidence="15" id="KW-0314">Glutamate biosynthesis</keyword>
<protein>
    <recommendedName>
        <fullName evidence="19">Glutamate synthase [NADPH] large chain</fullName>
        <ecNumber evidence="5">1.4.1.13</ecNumber>
    </recommendedName>
    <alternativeName>
        <fullName evidence="20">Glutamate synthase subunit alpha</fullName>
    </alternativeName>
</protein>
<evidence type="ECO:0000256" key="2">
    <source>
        <dbReference type="ARBA" id="ARBA00001927"/>
    </source>
</evidence>
<dbReference type="FunFam" id="3.20.20.70:FF:000031">
    <property type="entry name" value="Glutamate synthase 1 [NADH]"/>
    <property type="match status" value="1"/>
</dbReference>
<evidence type="ECO:0000313" key="24">
    <source>
        <dbReference type="Proteomes" id="UP000199531"/>
    </source>
</evidence>
<dbReference type="CDD" id="cd02808">
    <property type="entry name" value="GltS_FMN"/>
    <property type="match status" value="1"/>
</dbReference>
<keyword evidence="14" id="KW-0411">Iron-sulfur</keyword>
<dbReference type="Pfam" id="PF01645">
    <property type="entry name" value="Glu_synthase"/>
    <property type="match status" value="1"/>
</dbReference>
<evidence type="ECO:0000256" key="17">
    <source>
        <dbReference type="ARBA" id="ARBA00037898"/>
    </source>
</evidence>
<dbReference type="SUPFAM" id="SSF69336">
    <property type="entry name" value="Alpha subunit of glutamate synthase, C-terminal domain"/>
    <property type="match status" value="1"/>
</dbReference>
<organism evidence="23 24">
    <name type="scientific">Brachymonas denitrificans DSM 15123</name>
    <dbReference type="NCBI Taxonomy" id="1121117"/>
    <lineage>
        <taxon>Bacteria</taxon>
        <taxon>Pseudomonadati</taxon>
        <taxon>Pseudomonadota</taxon>
        <taxon>Betaproteobacteria</taxon>
        <taxon>Burkholderiales</taxon>
        <taxon>Comamonadaceae</taxon>
        <taxon>Brachymonas</taxon>
    </lineage>
</organism>
<reference evidence="23 24" key="1">
    <citation type="submission" date="2016-10" db="EMBL/GenBank/DDBJ databases">
        <authorList>
            <person name="de Groot N.N."/>
        </authorList>
    </citation>
    <scope>NUCLEOTIDE SEQUENCE [LARGE SCALE GENOMIC DNA]</scope>
    <source>
        <strain evidence="23 24">DSM 15123</strain>
    </source>
</reference>
<feature type="region of interest" description="Disordered" evidence="21">
    <location>
        <begin position="1587"/>
        <end position="1624"/>
    </location>
</feature>
<dbReference type="CDD" id="cd00713">
    <property type="entry name" value="GltS"/>
    <property type="match status" value="1"/>
</dbReference>
<keyword evidence="16" id="KW-0003">3Fe-4S</keyword>
<dbReference type="Gene3D" id="3.20.20.70">
    <property type="entry name" value="Aldolase class I"/>
    <property type="match status" value="2"/>
</dbReference>
<evidence type="ECO:0000256" key="7">
    <source>
        <dbReference type="ARBA" id="ARBA00022630"/>
    </source>
</evidence>
<keyword evidence="7" id="KW-0285">Flavoprotein</keyword>
<evidence type="ECO:0000256" key="10">
    <source>
        <dbReference type="ARBA" id="ARBA00022827"/>
    </source>
</evidence>
<evidence type="ECO:0000313" key="23">
    <source>
        <dbReference type="EMBL" id="SEN04116.1"/>
    </source>
</evidence>
<dbReference type="EMBL" id="FOCW01000001">
    <property type="protein sequence ID" value="SEN04116.1"/>
    <property type="molecule type" value="Genomic_DNA"/>
</dbReference>
<evidence type="ECO:0000256" key="4">
    <source>
        <dbReference type="ARBA" id="ARBA00009716"/>
    </source>
</evidence>
<keyword evidence="11" id="KW-0315">Glutamine amidotransferase</keyword>
<name>A0A1H8DAD1_9BURK</name>
<dbReference type="PROSITE" id="PS51278">
    <property type="entry name" value="GATASE_TYPE_2"/>
    <property type="match status" value="1"/>
</dbReference>
<dbReference type="OrthoDB" id="9758182at2"/>
<dbReference type="Pfam" id="PF04898">
    <property type="entry name" value="Glu_syn_central"/>
    <property type="match status" value="1"/>
</dbReference>
<dbReference type="InterPro" id="IPR017932">
    <property type="entry name" value="GATase_2_dom"/>
</dbReference>
<dbReference type="SUPFAM" id="SSF51395">
    <property type="entry name" value="FMN-linked oxidoreductases"/>
    <property type="match status" value="1"/>
</dbReference>
<dbReference type="InterPro" id="IPR002489">
    <property type="entry name" value="Glu_synth_asu_C"/>
</dbReference>
<dbReference type="EC" id="1.4.1.13" evidence="5"/>
<comment type="catalytic activity">
    <reaction evidence="18">
        <text>2 L-glutamate + NADP(+) = L-glutamine + 2-oxoglutarate + NADPH + H(+)</text>
        <dbReference type="Rhea" id="RHEA:15501"/>
        <dbReference type="ChEBI" id="CHEBI:15378"/>
        <dbReference type="ChEBI" id="CHEBI:16810"/>
        <dbReference type="ChEBI" id="CHEBI:29985"/>
        <dbReference type="ChEBI" id="CHEBI:57783"/>
        <dbReference type="ChEBI" id="CHEBI:58349"/>
        <dbReference type="ChEBI" id="CHEBI:58359"/>
        <dbReference type="EC" id="1.4.1.13"/>
    </reaction>
</comment>
<dbReference type="GO" id="GO:0006537">
    <property type="term" value="P:glutamate biosynthetic process"/>
    <property type="evidence" value="ECO:0007669"/>
    <property type="project" value="UniProtKB-KW"/>
</dbReference>
<evidence type="ECO:0000256" key="14">
    <source>
        <dbReference type="ARBA" id="ARBA00023014"/>
    </source>
</evidence>
<keyword evidence="13" id="KW-0408">Iron</keyword>
<dbReference type="STRING" id="1121117.SAMN02745977_00246"/>
<dbReference type="InterPro" id="IPR050711">
    <property type="entry name" value="ET-N_metabolism_enzyme"/>
</dbReference>
<evidence type="ECO:0000256" key="3">
    <source>
        <dbReference type="ARBA" id="ARBA00001974"/>
    </source>
</evidence>
<dbReference type="CDD" id="cd00982">
    <property type="entry name" value="gltB_C"/>
    <property type="match status" value="1"/>
</dbReference>
<gene>
    <name evidence="23" type="ORF">SAMN02745977_00246</name>
</gene>
<comment type="pathway">
    <text evidence="17">Amino-acid biosynthesis; L-glutamate biosynthesis via GLT pathway; L-glutamate from 2-oxoglutarate and L-glutamine (NADP(+) route): step 1/1.</text>
</comment>
<evidence type="ECO:0000256" key="21">
    <source>
        <dbReference type="SAM" id="MobiDB-lite"/>
    </source>
</evidence>
<keyword evidence="9" id="KW-0479">Metal-binding</keyword>
<feature type="domain" description="Glutamine amidotransferase type-2" evidence="22">
    <location>
        <begin position="25"/>
        <end position="425"/>
    </location>
</feature>
<evidence type="ECO:0000256" key="11">
    <source>
        <dbReference type="ARBA" id="ARBA00022962"/>
    </source>
</evidence>
<dbReference type="InterPro" id="IPR036485">
    <property type="entry name" value="Glu_synth_asu_C_sf"/>
</dbReference>
<dbReference type="PANTHER" id="PTHR11938">
    <property type="entry name" value="FAD NADPH DEHYDROGENASE/OXIDOREDUCTASE"/>
    <property type="match status" value="1"/>
</dbReference>
<dbReference type="InterPro" id="IPR006982">
    <property type="entry name" value="Glu_synth_centr_N"/>
</dbReference>
<dbReference type="Pfam" id="PF01493">
    <property type="entry name" value="GXGXG"/>
    <property type="match status" value="1"/>
</dbReference>
<keyword evidence="10" id="KW-0274">FAD</keyword>
<evidence type="ECO:0000256" key="8">
    <source>
        <dbReference type="ARBA" id="ARBA00022643"/>
    </source>
</evidence>
<dbReference type="GO" id="GO:0051538">
    <property type="term" value="F:3 iron, 4 sulfur cluster binding"/>
    <property type="evidence" value="ECO:0007669"/>
    <property type="project" value="UniProtKB-KW"/>
</dbReference>
<comment type="similarity">
    <text evidence="4">Belongs to the glutamate synthase family.</text>
</comment>
<dbReference type="GO" id="GO:0019676">
    <property type="term" value="P:ammonia assimilation cycle"/>
    <property type="evidence" value="ECO:0007669"/>
    <property type="project" value="TreeGrafter"/>
</dbReference>
<evidence type="ECO:0000256" key="9">
    <source>
        <dbReference type="ARBA" id="ARBA00022723"/>
    </source>
</evidence>
<evidence type="ECO:0000256" key="18">
    <source>
        <dbReference type="ARBA" id="ARBA00048151"/>
    </source>
</evidence>
<evidence type="ECO:0000256" key="15">
    <source>
        <dbReference type="ARBA" id="ARBA00023164"/>
    </source>
</evidence>
<comment type="cofactor">
    <cofactor evidence="2">
        <name>[3Fe-4S] cluster</name>
        <dbReference type="ChEBI" id="CHEBI:21137"/>
    </cofactor>
</comment>
<dbReference type="Gene3D" id="2.160.20.60">
    <property type="entry name" value="Glutamate synthase, alpha subunit, C-terminal domain"/>
    <property type="match status" value="1"/>
</dbReference>
<evidence type="ECO:0000259" key="22">
    <source>
        <dbReference type="PROSITE" id="PS51278"/>
    </source>
</evidence>
<evidence type="ECO:0000256" key="19">
    <source>
        <dbReference type="ARBA" id="ARBA00072108"/>
    </source>
</evidence>
<sequence>MSSTTEKNHLEQNGLYCASNEHDACGVGFVAHIRGEKSHAIVTQALKILENLDHRGAVGADKLMGDGAGILIQMPDALYRHEMAKQGVELPPVGEYGVGMIFLPKEHASRLACEQEMERAIKAEGQVLLGWRDVPTNRDMPMSPAVREKEPVIRQVFIGRGPDTIVQDSLERKLYVIRKTASANIQNLKLKHSKEYYVPSMSSRTVVYKGLLLADQVGQYYDDLNDERCVSALGLVHQRFSTNTFPEWPLSHPYRYVAHNGEINTVKGNYNWMLAREGVMSSPVLGEDLQKLYPISFAGQSDTATFDNCLELLTMAGYPISQAVMMMIPEPWEQHANMDPRRRAFYEYHAAMLEPWDGPASLVFTDGRQIGATLDRNGLRPARYCVTDDGFVIMGSESGVLPVPDHKIVKKWRLQPGKMFLIDLDQGRMIDDEELKAQLANSKPYKQWIENLRIRLTDLPVQNVVRGQTNVGVSLLDAQQAFGYSQEDIKFLMAPMAANGEEGIGSMGNDSPLAVLSDRSKPLFNYFKQLFAQVTNPPIDPIREAIVMSLVSFIGPKPNLLDINQVNPPLRLEVSQPILDFDDMARLRAIADETQGKFRSYTLDITYPVAWGPEGVEAKLASLCAEAVDAIKAGNNSVQGQHNILIISDRAIGADRVAVPALLALSAIHQHLVREGLRTTTGLVVETGSAREIHHFAVLAGYGAEAVHPYLALETLQDIHKELPGDLSAEKAIYNYIKAIGKGLSKIMSKMGVSTYMSYCGAQLFEAIGLNTETVQKYFTGTASRVEGISVFEIAEEALRMHKAAFGKDPVLASQLQAGGEYAWRVRGEEHMWTPDAIAKLQHSTRSNNFNTYKEYAQIINDQNKRHMTLRGLFEFKFDPSKAIPVEEVEPAAEIVKRFATGAMSLGSISTEAHATLALAMNRIGGKSNTGEGGEDPARYRNELKGIPIKQQTTLGAIIGEDKVEADIAVQAGDSLRSKIKQVASGRFGVTAEYLSSADQIQIKMAQGAKPGEGGQLPGGKVSDYIGFLRHSVPGVGLISPPPHHDIYSIEDLAQLIHDLKNVAPHADISVKLVSEVGVGTIAAGVTKCKADHLVIAGHDGGTGASPWSSIKHAGGPWEIGLAETQQTLVLNRLRGRVRVQADGQMKTGRDVAIAALLGADEVGFATAPLVVEGCIMMRKCHLNTCPVGVATQDPVLRAKFSGKPEHVVNYFFFVAEEVRQIMAQLGIRTFEEMVGRSDLLDMQQGLKHWKASGLDFRRLFAQPQVPAEVARLHAETQEHGLEKALDQTLIRKCKPAIEKGEKVKFIEHARNVNRTVGAMLSGAVTKVHPEGLPDDTIHIQLEGTGGQSFGAFLCKGITLSLIGEANDYTGKGLSGGRVVVRPSLEFPGVACENIIVGNTVLYGATTGEAYFAGVAGERFAVRLSGATAVVEGTGDHGCEYMTGGTVAVLGKTGRNFAAGMSGGVAYVYDEDGQFASRCNTAMVTLEPVLSTAQQKATVDVGVWHRGQSDEEQLKKLLLDHSRWTGSRRARDLLENWEASLAKFVKVFPTEYKRALAEIHAKGKTDAGKGGIPDDSLVSASAAIHTEVEPPAASRKTAVRRAPGQTATAKAGATPSTRKVAKPVASAAAAKPAAAAKAKLAAKKPAAKKAN</sequence>
<dbReference type="SUPFAM" id="SSF56235">
    <property type="entry name" value="N-terminal nucleophile aminohydrolases (Ntn hydrolases)"/>
    <property type="match status" value="1"/>
</dbReference>
<dbReference type="InterPro" id="IPR002932">
    <property type="entry name" value="Glu_synthdom"/>
</dbReference>
<keyword evidence="6" id="KW-0028">Amino-acid biosynthesis</keyword>
<proteinExistence type="inferred from homology"/>
<evidence type="ECO:0000256" key="20">
    <source>
        <dbReference type="ARBA" id="ARBA00079921"/>
    </source>
</evidence>
<keyword evidence="8" id="KW-0288">FMN</keyword>
<comment type="cofactor">
    <cofactor evidence="1">
        <name>FMN</name>
        <dbReference type="ChEBI" id="CHEBI:58210"/>
    </cofactor>
</comment>
<dbReference type="InterPro" id="IPR029055">
    <property type="entry name" value="Ntn_hydrolases_N"/>
</dbReference>
<dbReference type="FunFam" id="3.60.20.10:FF:000001">
    <property type="entry name" value="Glutamate synthase, large subunit"/>
    <property type="match status" value="1"/>
</dbReference>
<dbReference type="Pfam" id="PF00310">
    <property type="entry name" value="GATase_2"/>
    <property type="match status" value="1"/>
</dbReference>
<evidence type="ECO:0000256" key="16">
    <source>
        <dbReference type="ARBA" id="ARBA00023291"/>
    </source>
</evidence>
<evidence type="ECO:0000256" key="5">
    <source>
        <dbReference type="ARBA" id="ARBA00012079"/>
    </source>
</evidence>
<dbReference type="GO" id="GO:0004355">
    <property type="term" value="F:glutamate synthase (NADPH) activity"/>
    <property type="evidence" value="ECO:0007669"/>
    <property type="project" value="UniProtKB-EC"/>
</dbReference>
<dbReference type="PANTHER" id="PTHR11938:SF133">
    <property type="entry name" value="GLUTAMATE SYNTHASE (NADH)"/>
    <property type="match status" value="1"/>
</dbReference>
<dbReference type="InterPro" id="IPR013785">
    <property type="entry name" value="Aldolase_TIM"/>
</dbReference>
<dbReference type="Proteomes" id="UP000199531">
    <property type="component" value="Unassembled WGS sequence"/>
</dbReference>
<dbReference type="FunFam" id="3.20.20.70:FF:000053">
    <property type="entry name" value="Glutamate synthase large subunit"/>
    <property type="match status" value="1"/>
</dbReference>
<evidence type="ECO:0000256" key="12">
    <source>
        <dbReference type="ARBA" id="ARBA00023002"/>
    </source>
</evidence>
<evidence type="ECO:0000256" key="6">
    <source>
        <dbReference type="ARBA" id="ARBA00022605"/>
    </source>
</evidence>
<keyword evidence="24" id="KW-1185">Reference proteome</keyword>